<keyword evidence="1" id="KW-1133">Transmembrane helix</keyword>
<keyword evidence="1" id="KW-0812">Transmembrane</keyword>
<organism evidence="4">
    <name type="scientific">Mesocestoides corti</name>
    <name type="common">Flatworm</name>
    <dbReference type="NCBI Taxonomy" id="53468"/>
    <lineage>
        <taxon>Eukaryota</taxon>
        <taxon>Metazoa</taxon>
        <taxon>Spiralia</taxon>
        <taxon>Lophotrochozoa</taxon>
        <taxon>Platyhelminthes</taxon>
        <taxon>Cestoda</taxon>
        <taxon>Eucestoda</taxon>
        <taxon>Cyclophyllidea</taxon>
        <taxon>Mesocestoididae</taxon>
        <taxon>Mesocestoides</taxon>
    </lineage>
</organism>
<reference evidence="4" key="1">
    <citation type="submission" date="2017-02" db="UniProtKB">
        <authorList>
            <consortium name="WormBaseParasite"/>
        </authorList>
    </citation>
    <scope>IDENTIFICATION</scope>
</reference>
<dbReference type="Proteomes" id="UP000267029">
    <property type="component" value="Unassembled WGS sequence"/>
</dbReference>
<keyword evidence="3" id="KW-1185">Reference proteome</keyword>
<evidence type="ECO:0000313" key="4">
    <source>
        <dbReference type="WBParaSite" id="MCOS_0000537101-mRNA-1"/>
    </source>
</evidence>
<evidence type="ECO:0000256" key="1">
    <source>
        <dbReference type="SAM" id="Phobius"/>
    </source>
</evidence>
<keyword evidence="1" id="KW-0472">Membrane</keyword>
<proteinExistence type="predicted"/>
<dbReference type="EMBL" id="UXSR01005192">
    <property type="protein sequence ID" value="VDD79369.1"/>
    <property type="molecule type" value="Genomic_DNA"/>
</dbReference>
<dbReference type="AlphaFoldDB" id="A0A0R3UEE9"/>
<evidence type="ECO:0000313" key="2">
    <source>
        <dbReference type="EMBL" id="VDD79369.1"/>
    </source>
</evidence>
<dbReference type="WBParaSite" id="MCOS_0000537101-mRNA-1">
    <property type="protein sequence ID" value="MCOS_0000537101-mRNA-1"/>
    <property type="gene ID" value="MCOS_0000537101"/>
</dbReference>
<gene>
    <name evidence="2" type="ORF">MCOS_LOCUS5372</name>
</gene>
<name>A0A0R3UEE9_MESCO</name>
<evidence type="ECO:0000313" key="3">
    <source>
        <dbReference type="Proteomes" id="UP000267029"/>
    </source>
</evidence>
<reference evidence="2 3" key="2">
    <citation type="submission" date="2018-10" db="EMBL/GenBank/DDBJ databases">
        <authorList>
            <consortium name="Pathogen Informatics"/>
        </authorList>
    </citation>
    <scope>NUCLEOTIDE SEQUENCE [LARGE SCALE GENOMIC DNA]</scope>
</reference>
<feature type="transmembrane region" description="Helical" evidence="1">
    <location>
        <begin position="106"/>
        <end position="128"/>
    </location>
</feature>
<protein>
    <submittedName>
        <fullName evidence="2 4">Uncharacterized protein</fullName>
    </submittedName>
</protein>
<accession>A0A0R3UEE9</accession>
<sequence length="184" mass="20681">MRHRRETPSARVSRIHPEISSLRKQEGTSSVATIRSWDFTPQVHEGQMHMMSFRKLRDSNLDNERPPELGHFKEHDLGSIHYNNNLPLKVGCNFTTSKRNSFKKQVTIAALSMVIVLHTGVCVTALNFTKMEKLASSAPGSHGFRRLLIDFLKLCDEITSVTHRSAGAMAEQTPGCALLRGTHF</sequence>